<gene>
    <name evidence="2" type="ORF">ZEAMMB73_Zm00001d009965</name>
</gene>
<sequence>MARIDGVASQRFGISRARTVRATSELIEKDAVLLLRRNQTVRVVGSKALPKSERISRYDVKIKHKAVEEQEKAGKVQEKAEKIQDNADSNARQRKSRKVKEESETKYKSSSED</sequence>
<protein>
    <submittedName>
        <fullName evidence="2">Serine/threonine-protein kinase-like protein</fullName>
    </submittedName>
</protein>
<feature type="compositionally biased region" description="Basic and acidic residues" evidence="1">
    <location>
        <begin position="99"/>
        <end position="113"/>
    </location>
</feature>
<evidence type="ECO:0000313" key="2">
    <source>
        <dbReference type="EMBL" id="AQK93171.1"/>
    </source>
</evidence>
<proteinExistence type="predicted"/>
<reference evidence="2" key="1">
    <citation type="submission" date="2015-12" db="EMBL/GenBank/DDBJ databases">
        <title>Update maize B73 reference genome by single molecule sequencing technologies.</title>
        <authorList>
            <consortium name="Maize Genome Sequencing Project"/>
            <person name="Ware D."/>
        </authorList>
    </citation>
    <scope>NUCLEOTIDE SEQUENCE</scope>
    <source>
        <tissue evidence="2">Seedling</tissue>
    </source>
</reference>
<organism evidence="2">
    <name type="scientific">Zea mays</name>
    <name type="common">Maize</name>
    <dbReference type="NCBI Taxonomy" id="4577"/>
    <lineage>
        <taxon>Eukaryota</taxon>
        <taxon>Viridiplantae</taxon>
        <taxon>Streptophyta</taxon>
        <taxon>Embryophyta</taxon>
        <taxon>Tracheophyta</taxon>
        <taxon>Spermatophyta</taxon>
        <taxon>Magnoliopsida</taxon>
        <taxon>Liliopsida</taxon>
        <taxon>Poales</taxon>
        <taxon>Poaceae</taxon>
        <taxon>PACMAD clade</taxon>
        <taxon>Panicoideae</taxon>
        <taxon>Andropogonodae</taxon>
        <taxon>Andropogoneae</taxon>
        <taxon>Tripsacinae</taxon>
        <taxon>Zea</taxon>
    </lineage>
</organism>
<keyword evidence="2" id="KW-0418">Kinase</keyword>
<feature type="compositionally biased region" description="Basic and acidic residues" evidence="1">
    <location>
        <begin position="69"/>
        <end position="85"/>
    </location>
</feature>
<dbReference type="GO" id="GO:0016301">
    <property type="term" value="F:kinase activity"/>
    <property type="evidence" value="ECO:0007669"/>
    <property type="project" value="UniProtKB-KW"/>
</dbReference>
<evidence type="ECO:0000256" key="1">
    <source>
        <dbReference type="SAM" id="MobiDB-lite"/>
    </source>
</evidence>
<accession>A0A1D6FND7</accession>
<dbReference type="AlphaFoldDB" id="A0A1D6FND7"/>
<feature type="region of interest" description="Disordered" evidence="1">
    <location>
        <begin position="69"/>
        <end position="113"/>
    </location>
</feature>
<name>A0A1D6FND7_MAIZE</name>
<keyword evidence="2" id="KW-0808">Transferase</keyword>
<dbReference type="ExpressionAtlas" id="A0A1D6FND7">
    <property type="expression patterns" value="baseline and differential"/>
</dbReference>
<dbReference type="EMBL" id="CM000784">
    <property type="protein sequence ID" value="AQK93171.1"/>
    <property type="molecule type" value="Genomic_DNA"/>
</dbReference>